<organism evidence="1">
    <name type="scientific">Cuerna arida</name>
    <dbReference type="NCBI Taxonomy" id="1464854"/>
    <lineage>
        <taxon>Eukaryota</taxon>
        <taxon>Metazoa</taxon>
        <taxon>Ecdysozoa</taxon>
        <taxon>Arthropoda</taxon>
        <taxon>Hexapoda</taxon>
        <taxon>Insecta</taxon>
        <taxon>Pterygota</taxon>
        <taxon>Neoptera</taxon>
        <taxon>Paraneoptera</taxon>
        <taxon>Hemiptera</taxon>
        <taxon>Auchenorrhyncha</taxon>
        <taxon>Membracoidea</taxon>
        <taxon>Cicadellidae</taxon>
        <taxon>Cicadellinae</taxon>
        <taxon>Proconiini</taxon>
        <taxon>Cuerna</taxon>
    </lineage>
</organism>
<proteinExistence type="predicted"/>
<dbReference type="EMBL" id="GECZ01008042">
    <property type="protein sequence ID" value="JAS61727.1"/>
    <property type="molecule type" value="Transcribed_RNA"/>
</dbReference>
<sequence>MLKLNLKKFENIYVINTITKIEIIKLYVTEVLPAIVRRVFLVLYTVQRHFLSFYQPPILCYDGQTCARCKMCAVVDHASSPLQQLSLPSSSSQFTLNCSRLNMAASIDPPTKCEPRRVIHF</sequence>
<evidence type="ECO:0000313" key="1">
    <source>
        <dbReference type="EMBL" id="JAS61727.1"/>
    </source>
</evidence>
<gene>
    <name evidence="1" type="ORF">g.8640</name>
</gene>
<feature type="non-terminal residue" evidence="1">
    <location>
        <position position="121"/>
    </location>
</feature>
<reference evidence="1" key="1">
    <citation type="submission" date="2015-11" db="EMBL/GenBank/DDBJ databases">
        <title>De novo transcriptome assembly of four potential Pierce s Disease insect vectors from Arizona vineyards.</title>
        <authorList>
            <person name="Tassone E.E."/>
        </authorList>
    </citation>
    <scope>NUCLEOTIDE SEQUENCE</scope>
</reference>
<name>A0A1B6GH30_9HEMI</name>
<dbReference type="AlphaFoldDB" id="A0A1B6GH30"/>
<accession>A0A1B6GH30</accession>
<protein>
    <submittedName>
        <fullName evidence="1">Uncharacterized protein</fullName>
    </submittedName>
</protein>